<accession>A0ABW5S9N8</accession>
<proteinExistence type="predicted"/>
<comment type="caution">
    <text evidence="1">The sequence shown here is derived from an EMBL/GenBank/DDBJ whole genome shotgun (WGS) entry which is preliminary data.</text>
</comment>
<gene>
    <name evidence="1" type="ORF">ACFSUE_21470</name>
</gene>
<evidence type="ECO:0000313" key="2">
    <source>
        <dbReference type="Proteomes" id="UP001597399"/>
    </source>
</evidence>
<sequence>MSIPVLNIKGKKSRSSLNDLYGIFFEDLNHAADGGLYAEMVQNRSFEFEALIMKIIRQRMLGNLTTHRSLRFELISHLMRITNTI</sequence>
<dbReference type="Proteomes" id="UP001597399">
    <property type="component" value="Unassembled WGS sequence"/>
</dbReference>
<name>A0ABW5S9N8_9BACL</name>
<organism evidence="1 2">
    <name type="scientific">Sporolactobacillus shoreicorticis</name>
    <dbReference type="NCBI Taxonomy" id="1923877"/>
    <lineage>
        <taxon>Bacteria</taxon>
        <taxon>Bacillati</taxon>
        <taxon>Bacillota</taxon>
        <taxon>Bacilli</taxon>
        <taxon>Bacillales</taxon>
        <taxon>Sporolactobacillaceae</taxon>
        <taxon>Sporolactobacillus</taxon>
    </lineage>
</organism>
<dbReference type="RefSeq" id="WP_253064900.1">
    <property type="nucleotide sequence ID" value="NZ_JAMXWM010000033.1"/>
</dbReference>
<reference evidence="2" key="1">
    <citation type="journal article" date="2019" name="Int. J. Syst. Evol. Microbiol.">
        <title>The Global Catalogue of Microorganisms (GCM) 10K type strain sequencing project: providing services to taxonomists for standard genome sequencing and annotation.</title>
        <authorList>
            <consortium name="The Broad Institute Genomics Platform"/>
            <consortium name="The Broad Institute Genome Sequencing Center for Infectious Disease"/>
            <person name="Wu L."/>
            <person name="Ma J."/>
        </authorList>
    </citation>
    <scope>NUCLEOTIDE SEQUENCE [LARGE SCALE GENOMIC DNA]</scope>
    <source>
        <strain evidence="2">TISTR 2466</strain>
    </source>
</reference>
<keyword evidence="2" id="KW-1185">Reference proteome</keyword>
<dbReference type="EMBL" id="JBHUMQ010000061">
    <property type="protein sequence ID" value="MFD2696173.1"/>
    <property type="molecule type" value="Genomic_DNA"/>
</dbReference>
<evidence type="ECO:0000313" key="1">
    <source>
        <dbReference type="EMBL" id="MFD2696173.1"/>
    </source>
</evidence>
<protein>
    <submittedName>
        <fullName evidence="1">Uncharacterized protein</fullName>
    </submittedName>
</protein>